<reference evidence="2 3" key="1">
    <citation type="submission" date="2021-06" db="EMBL/GenBank/DDBJ databases">
        <authorList>
            <person name="Palmer J.M."/>
        </authorList>
    </citation>
    <scope>NUCLEOTIDE SEQUENCE [LARGE SCALE GENOMIC DNA]</scope>
    <source>
        <strain evidence="2 3">XC_2019</strain>
        <tissue evidence="2">Muscle</tissue>
    </source>
</reference>
<dbReference type="PANTHER" id="PTHR47958">
    <property type="entry name" value="ATP-DEPENDENT RNA HELICASE DBP3"/>
    <property type="match status" value="1"/>
</dbReference>
<dbReference type="InterPro" id="IPR000629">
    <property type="entry name" value="RNA-helicase_DEAD-box_CS"/>
</dbReference>
<dbReference type="Proteomes" id="UP001434883">
    <property type="component" value="Unassembled WGS sequence"/>
</dbReference>
<proteinExistence type="predicted"/>
<dbReference type="Gene3D" id="3.40.50.300">
    <property type="entry name" value="P-loop containing nucleotide triphosphate hydrolases"/>
    <property type="match status" value="1"/>
</dbReference>
<dbReference type="Pfam" id="PF00270">
    <property type="entry name" value="DEAD"/>
    <property type="match status" value="1"/>
</dbReference>
<dbReference type="InterPro" id="IPR011545">
    <property type="entry name" value="DEAD/DEAH_box_helicase_dom"/>
</dbReference>
<dbReference type="EMBL" id="JAHRIN010030152">
    <property type="protein sequence ID" value="MEQ2202006.1"/>
    <property type="molecule type" value="Genomic_DNA"/>
</dbReference>
<evidence type="ECO:0000259" key="1">
    <source>
        <dbReference type="Pfam" id="PF00270"/>
    </source>
</evidence>
<keyword evidence="3" id="KW-1185">Reference proteome</keyword>
<organism evidence="2 3">
    <name type="scientific">Xenoophorus captivus</name>
    <dbReference type="NCBI Taxonomy" id="1517983"/>
    <lineage>
        <taxon>Eukaryota</taxon>
        <taxon>Metazoa</taxon>
        <taxon>Chordata</taxon>
        <taxon>Craniata</taxon>
        <taxon>Vertebrata</taxon>
        <taxon>Euteleostomi</taxon>
        <taxon>Actinopterygii</taxon>
        <taxon>Neopterygii</taxon>
        <taxon>Teleostei</taxon>
        <taxon>Neoteleostei</taxon>
        <taxon>Acanthomorphata</taxon>
        <taxon>Ovalentaria</taxon>
        <taxon>Atherinomorphae</taxon>
        <taxon>Cyprinodontiformes</taxon>
        <taxon>Goodeidae</taxon>
        <taxon>Xenoophorus</taxon>
    </lineage>
</organism>
<evidence type="ECO:0000313" key="2">
    <source>
        <dbReference type="EMBL" id="MEQ2202006.1"/>
    </source>
</evidence>
<dbReference type="PROSITE" id="PS00039">
    <property type="entry name" value="DEAD_ATP_HELICASE"/>
    <property type="match status" value="1"/>
</dbReference>
<evidence type="ECO:0000313" key="3">
    <source>
        <dbReference type="Proteomes" id="UP001434883"/>
    </source>
</evidence>
<feature type="domain" description="DEAD/DEAH-box helicase" evidence="1">
    <location>
        <begin position="1"/>
        <end position="98"/>
    </location>
</feature>
<accession>A0ABV0R1L4</accession>
<feature type="non-terminal residue" evidence="2">
    <location>
        <position position="1"/>
    </location>
</feature>
<sequence length="98" mass="10842">VLVLAPTREIAVQIHSVVMAIGCAMEGLECHVFIGGRPVSQDKARLKKCHIACSWFVFSGRIKQLIELGMLSTASVRLFVLDEADKLLEEGSFQEQIK</sequence>
<comment type="caution">
    <text evidence="2">The sequence shown here is derived from an EMBL/GenBank/DDBJ whole genome shotgun (WGS) entry which is preliminary data.</text>
</comment>
<name>A0ABV0R1L4_9TELE</name>
<protein>
    <submittedName>
        <fullName evidence="2">DEAD (Asp-Glu-Ala-Asp) box polypeptide 20</fullName>
    </submittedName>
</protein>
<dbReference type="SUPFAM" id="SSF52540">
    <property type="entry name" value="P-loop containing nucleoside triphosphate hydrolases"/>
    <property type="match status" value="1"/>
</dbReference>
<gene>
    <name evidence="2" type="primary">DDX20</name>
    <name evidence="2" type="ORF">XENOCAPTIV_022241</name>
</gene>
<dbReference type="InterPro" id="IPR027417">
    <property type="entry name" value="P-loop_NTPase"/>
</dbReference>